<proteinExistence type="predicted"/>
<evidence type="ECO:0000313" key="1">
    <source>
        <dbReference type="EMBL" id="JAE21913.1"/>
    </source>
</evidence>
<name>A0A0A9GMK3_ARUDO</name>
<accession>A0A0A9GMK3</accession>
<sequence>MLIAPPACTQELHLHILQQADFSKQWIILSTTSLILAAPGFDPFSTCTSGKS</sequence>
<dbReference type="EMBL" id="GBRH01175983">
    <property type="protein sequence ID" value="JAE21913.1"/>
    <property type="molecule type" value="Transcribed_RNA"/>
</dbReference>
<protein>
    <submittedName>
        <fullName evidence="1">Uncharacterized protein</fullName>
    </submittedName>
</protein>
<organism evidence="1">
    <name type="scientific">Arundo donax</name>
    <name type="common">Giant reed</name>
    <name type="synonym">Donax arundinaceus</name>
    <dbReference type="NCBI Taxonomy" id="35708"/>
    <lineage>
        <taxon>Eukaryota</taxon>
        <taxon>Viridiplantae</taxon>
        <taxon>Streptophyta</taxon>
        <taxon>Embryophyta</taxon>
        <taxon>Tracheophyta</taxon>
        <taxon>Spermatophyta</taxon>
        <taxon>Magnoliopsida</taxon>
        <taxon>Liliopsida</taxon>
        <taxon>Poales</taxon>
        <taxon>Poaceae</taxon>
        <taxon>PACMAD clade</taxon>
        <taxon>Arundinoideae</taxon>
        <taxon>Arundineae</taxon>
        <taxon>Arundo</taxon>
    </lineage>
</organism>
<reference evidence="1" key="2">
    <citation type="journal article" date="2015" name="Data Brief">
        <title>Shoot transcriptome of the giant reed, Arundo donax.</title>
        <authorList>
            <person name="Barrero R.A."/>
            <person name="Guerrero F.D."/>
            <person name="Moolhuijzen P."/>
            <person name="Goolsby J.A."/>
            <person name="Tidwell J."/>
            <person name="Bellgard S.E."/>
            <person name="Bellgard M.I."/>
        </authorList>
    </citation>
    <scope>NUCLEOTIDE SEQUENCE</scope>
    <source>
        <tissue evidence="1">Shoot tissue taken approximately 20 cm above the soil surface</tissue>
    </source>
</reference>
<dbReference type="AlphaFoldDB" id="A0A0A9GMK3"/>
<reference evidence="1" key="1">
    <citation type="submission" date="2014-09" db="EMBL/GenBank/DDBJ databases">
        <authorList>
            <person name="Magalhaes I.L.F."/>
            <person name="Oliveira U."/>
            <person name="Santos F.R."/>
            <person name="Vidigal T.H.D.A."/>
            <person name="Brescovit A.D."/>
            <person name="Santos A.J."/>
        </authorList>
    </citation>
    <scope>NUCLEOTIDE SEQUENCE</scope>
    <source>
        <tissue evidence="1">Shoot tissue taken approximately 20 cm above the soil surface</tissue>
    </source>
</reference>